<dbReference type="InterPro" id="IPR008936">
    <property type="entry name" value="Rho_GTPase_activation_prot"/>
</dbReference>
<dbReference type="PROSITE" id="PS50018">
    <property type="entry name" value="RAS_GTPASE_ACTIV_2"/>
    <property type="match status" value="1"/>
</dbReference>
<name>A0A9N9WTU5_9DIPT</name>
<dbReference type="Gene3D" id="2.60.40.150">
    <property type="entry name" value="C2 domain"/>
    <property type="match status" value="2"/>
</dbReference>
<dbReference type="EMBL" id="OU895878">
    <property type="protein sequence ID" value="CAG9805048.1"/>
    <property type="molecule type" value="Genomic_DNA"/>
</dbReference>
<feature type="region of interest" description="Disordered" evidence="7">
    <location>
        <begin position="887"/>
        <end position="928"/>
    </location>
</feature>
<dbReference type="InterPro" id="IPR011993">
    <property type="entry name" value="PH-like_dom_sf"/>
</dbReference>
<dbReference type="CDD" id="cd05128">
    <property type="entry name" value="RasGAP_GAP1_like"/>
    <property type="match status" value="1"/>
</dbReference>
<dbReference type="SUPFAM" id="SSF48350">
    <property type="entry name" value="GTPase activation domain, GAP"/>
    <property type="match status" value="1"/>
</dbReference>
<evidence type="ECO:0000256" key="7">
    <source>
        <dbReference type="SAM" id="MobiDB-lite"/>
    </source>
</evidence>
<dbReference type="SUPFAM" id="SSF49562">
    <property type="entry name" value="C2 domain (Calcium/lipid-binding domain, CaLB)"/>
    <property type="match status" value="2"/>
</dbReference>
<dbReference type="SMART" id="SM00239">
    <property type="entry name" value="C2"/>
    <property type="match status" value="2"/>
</dbReference>
<proteinExistence type="predicted"/>
<evidence type="ECO:0000256" key="3">
    <source>
        <dbReference type="ARBA" id="ARBA00022737"/>
    </source>
</evidence>
<dbReference type="PROSITE" id="PS50004">
    <property type="entry name" value="C2"/>
    <property type="match status" value="2"/>
</dbReference>
<feature type="domain" description="PH" evidence="8">
    <location>
        <begin position="672"/>
        <end position="773"/>
    </location>
</feature>
<reference evidence="11" key="2">
    <citation type="submission" date="2022-10" db="EMBL/GenBank/DDBJ databases">
        <authorList>
            <consortium name="ENA_rothamsted_submissions"/>
            <consortium name="culmorum"/>
            <person name="King R."/>
        </authorList>
    </citation>
    <scope>NUCLEOTIDE SEQUENCE</scope>
</reference>
<dbReference type="CDD" id="cd04010">
    <property type="entry name" value="C2B_RasA3"/>
    <property type="match status" value="1"/>
</dbReference>
<dbReference type="OrthoDB" id="1562946at2759"/>
<evidence type="ECO:0000256" key="5">
    <source>
        <dbReference type="ARBA" id="ARBA00022833"/>
    </source>
</evidence>
<evidence type="ECO:0000313" key="11">
    <source>
        <dbReference type="EMBL" id="CAG9805048.1"/>
    </source>
</evidence>
<dbReference type="Gene3D" id="1.10.506.10">
    <property type="entry name" value="GTPase Activation - p120gap, domain 1"/>
    <property type="match status" value="1"/>
</dbReference>
<dbReference type="Pfam" id="PF00616">
    <property type="entry name" value="RasGAP"/>
    <property type="match status" value="1"/>
</dbReference>
<dbReference type="Gene3D" id="2.30.29.30">
    <property type="entry name" value="Pleckstrin-homology domain (PH domain)/Phosphotyrosine-binding domain (PTB)"/>
    <property type="match status" value="1"/>
</dbReference>
<dbReference type="Proteomes" id="UP001153620">
    <property type="component" value="Chromosome 2"/>
</dbReference>
<dbReference type="PROSITE" id="PS00509">
    <property type="entry name" value="RAS_GTPASE_ACTIV_1"/>
    <property type="match status" value="1"/>
</dbReference>
<dbReference type="GO" id="GO:0008270">
    <property type="term" value="F:zinc ion binding"/>
    <property type="evidence" value="ECO:0007669"/>
    <property type="project" value="UniProtKB-KW"/>
</dbReference>
<feature type="compositionally biased region" description="Low complexity" evidence="7">
    <location>
        <begin position="906"/>
        <end position="915"/>
    </location>
</feature>
<dbReference type="Pfam" id="PF00169">
    <property type="entry name" value="PH"/>
    <property type="match status" value="1"/>
</dbReference>
<evidence type="ECO:0000259" key="9">
    <source>
        <dbReference type="PROSITE" id="PS50004"/>
    </source>
</evidence>
<evidence type="ECO:0000313" key="12">
    <source>
        <dbReference type="Proteomes" id="UP001153620"/>
    </source>
</evidence>
<gene>
    <name evidence="11" type="ORF">CHIRRI_LOCUS7924</name>
</gene>
<keyword evidence="3" id="KW-0677">Repeat</keyword>
<dbReference type="PANTHER" id="PTHR10194:SF148">
    <property type="entry name" value="GTPASE-ACTIVATING PROTEIN"/>
    <property type="match status" value="1"/>
</dbReference>
<dbReference type="AlphaFoldDB" id="A0A9N9WTU5"/>
<feature type="domain" description="C2" evidence="9">
    <location>
        <begin position="1"/>
        <end position="112"/>
    </location>
</feature>
<dbReference type="InterPro" id="IPR001849">
    <property type="entry name" value="PH_domain"/>
</dbReference>
<sequence length="950" mass="109376">MKMEQLVRTEEFLRVKIGEAKNLAGRANTSSTTKDVYCTVALDQEEICRTQSQRNQAPFFGEEFSFEIPRKFRYLSVYVLERDRHLKQDKAIGKIAIRRGDLHLYNHKDHWFPLRPVDDDSEVQGMAQIEVKIIDSDDDHSKENFKSTSNNYTTTTILSPATNHQTSNHKAPKLLHSTHTSSLVQRSSSQQDVSLKQQGNFLRVPYTNSFHQNQRIQVRLKACSDLTKKNNQCDPYATITALYTNKRKITRRTKVRKKTIHPTFDEVVEFNLYDFTHGSGSHGTSDSKIYTVTPFGGNDLCEIVVQLWHSAGMAEDNFLGEVRLPARGKQELQYLQQSAWYFLLPRSSQSRPAKSCATPPGTRLSCENSLGSLRLKLHYQADHVFPLANYDQLLNLLIQSVEQRPITTSAVYLLGEMVANKQEIAQPLVRLFTHNKRIVDIIQRLAEYEICKLTDPTTIFRGNTLVSKMMDEAMKLSGLHYLHSTLRPIVELILHEKKCCEIDPARINREKTSIEQNLNNLHDYVEKVFDAIIRSANKCPRVLCDIFYNMRESATKYFPQNKEVRYSVVSGFIFLRFFAPAILGPKLFDLTAEPLDSQTNRTLTLISKTIQSLGNLVSSRSAQQHAKEEFTVELYKKFCTEKHVEAVKRFLDVISCSTKDSRDVEACGHEPILLKDGMMTKHAQNRKRFGRRNFKQRYFRLTTHTLSYAKAKGKRPICDIPLTELAAVERLEEKSFKLQNIFRITRKDRPLYIQTANCVEEKKWVDLLSKICENNKRRLDTFHPCAFINGEWTCCNERDQNANGCKAVDETPLEVDLVTQLDPARDLQRLHSLIIGNMNVMTKFFDTNMPKNEETEFTRQTLRRLSEEALKLDQIQRNHRNKQLKDLKVGSKQEPIGDDNYIRGVSSSNLNSGSSTTPRPVTTTNQHFDLPPTLFQRGHFLRNSDGFSHF</sequence>
<evidence type="ECO:0000259" key="10">
    <source>
        <dbReference type="PROSITE" id="PS50018"/>
    </source>
</evidence>
<evidence type="ECO:0000256" key="1">
    <source>
        <dbReference type="ARBA" id="ARBA00022468"/>
    </source>
</evidence>
<evidence type="ECO:0000256" key="6">
    <source>
        <dbReference type="PROSITE-ProRule" id="PRU00432"/>
    </source>
</evidence>
<feature type="domain" description="Ras-GAP" evidence="10">
    <location>
        <begin position="420"/>
        <end position="615"/>
    </location>
</feature>
<protein>
    <recommendedName>
        <fullName evidence="13">Ras GTPase-activating protein 3</fullName>
    </recommendedName>
</protein>
<reference evidence="11" key="1">
    <citation type="submission" date="2022-01" db="EMBL/GenBank/DDBJ databases">
        <authorList>
            <person name="King R."/>
        </authorList>
    </citation>
    <scope>NUCLEOTIDE SEQUENCE</scope>
</reference>
<dbReference type="Pfam" id="PF00779">
    <property type="entry name" value="BTK"/>
    <property type="match status" value="1"/>
</dbReference>
<dbReference type="SUPFAM" id="SSF50729">
    <property type="entry name" value="PH domain-like"/>
    <property type="match status" value="1"/>
</dbReference>
<organism evidence="11 12">
    <name type="scientific">Chironomus riparius</name>
    <dbReference type="NCBI Taxonomy" id="315576"/>
    <lineage>
        <taxon>Eukaryota</taxon>
        <taxon>Metazoa</taxon>
        <taxon>Ecdysozoa</taxon>
        <taxon>Arthropoda</taxon>
        <taxon>Hexapoda</taxon>
        <taxon>Insecta</taxon>
        <taxon>Pterygota</taxon>
        <taxon>Neoptera</taxon>
        <taxon>Endopterygota</taxon>
        <taxon>Diptera</taxon>
        <taxon>Nematocera</taxon>
        <taxon>Chironomoidea</taxon>
        <taxon>Chironomidae</taxon>
        <taxon>Chironominae</taxon>
        <taxon>Chironomus</taxon>
    </lineage>
</organism>
<dbReference type="SMART" id="SM00323">
    <property type="entry name" value="RasGAP"/>
    <property type="match status" value="1"/>
</dbReference>
<dbReference type="InterPro" id="IPR000008">
    <property type="entry name" value="C2_dom"/>
</dbReference>
<dbReference type="SMART" id="SM00107">
    <property type="entry name" value="BTK"/>
    <property type="match status" value="1"/>
</dbReference>
<dbReference type="PROSITE" id="PS50003">
    <property type="entry name" value="PH_DOMAIN"/>
    <property type="match status" value="1"/>
</dbReference>
<keyword evidence="12" id="KW-1185">Reference proteome</keyword>
<dbReference type="GO" id="GO:0035556">
    <property type="term" value="P:intracellular signal transduction"/>
    <property type="evidence" value="ECO:0007669"/>
    <property type="project" value="InterPro"/>
</dbReference>
<evidence type="ECO:0000256" key="2">
    <source>
        <dbReference type="ARBA" id="ARBA00022723"/>
    </source>
</evidence>
<dbReference type="GO" id="GO:0005096">
    <property type="term" value="F:GTPase activator activity"/>
    <property type="evidence" value="ECO:0007669"/>
    <property type="project" value="UniProtKB-KW"/>
</dbReference>
<keyword evidence="4 6" id="KW-0863">Zinc-finger</keyword>
<dbReference type="SMART" id="SM00233">
    <property type="entry name" value="PH"/>
    <property type="match status" value="1"/>
</dbReference>
<dbReference type="InterPro" id="IPR001936">
    <property type="entry name" value="RasGAP_dom"/>
</dbReference>
<keyword evidence="5" id="KW-0862">Zinc</keyword>
<keyword evidence="2" id="KW-0479">Metal-binding</keyword>
<feature type="domain" description="C2" evidence="9">
    <location>
        <begin position="196"/>
        <end position="341"/>
    </location>
</feature>
<dbReference type="InterPro" id="IPR035892">
    <property type="entry name" value="C2_domain_sf"/>
</dbReference>
<evidence type="ECO:0008006" key="13">
    <source>
        <dbReference type="Google" id="ProtNLM"/>
    </source>
</evidence>
<evidence type="ECO:0000256" key="4">
    <source>
        <dbReference type="ARBA" id="ARBA00022771"/>
    </source>
</evidence>
<accession>A0A9N9WTU5</accession>
<dbReference type="InterPro" id="IPR023152">
    <property type="entry name" value="RasGAP_CS"/>
</dbReference>
<dbReference type="Pfam" id="PF00168">
    <property type="entry name" value="C2"/>
    <property type="match status" value="2"/>
</dbReference>
<dbReference type="PROSITE" id="PS51113">
    <property type="entry name" value="ZF_BTK"/>
    <property type="match status" value="1"/>
</dbReference>
<dbReference type="PANTHER" id="PTHR10194">
    <property type="entry name" value="RAS GTPASE-ACTIVATING PROTEINS"/>
    <property type="match status" value="1"/>
</dbReference>
<dbReference type="InterPro" id="IPR039360">
    <property type="entry name" value="Ras_GTPase"/>
</dbReference>
<feature type="compositionally biased region" description="Polar residues" evidence="7">
    <location>
        <begin position="916"/>
        <end position="927"/>
    </location>
</feature>
<dbReference type="CDD" id="cd01244">
    <property type="entry name" value="PH_GAP1-like"/>
    <property type="match status" value="1"/>
</dbReference>
<dbReference type="InterPro" id="IPR001562">
    <property type="entry name" value="Znf_Btk_motif"/>
</dbReference>
<evidence type="ECO:0000259" key="8">
    <source>
        <dbReference type="PROSITE" id="PS50003"/>
    </source>
</evidence>
<keyword evidence="1" id="KW-0343">GTPase activation</keyword>